<reference evidence="2 3" key="1">
    <citation type="submission" date="2018-05" db="EMBL/GenBank/DDBJ databases">
        <title>Genomic Encyclopedia of Type Strains, Phase IV (KMG-IV): sequencing the most valuable type-strain genomes for metagenomic binning, comparative biology and taxonomic classification.</title>
        <authorList>
            <person name="Goeker M."/>
        </authorList>
    </citation>
    <scope>NUCLEOTIDE SEQUENCE [LARGE SCALE GENOMIC DNA]</scope>
    <source>
        <strain evidence="2 3">JC118</strain>
    </source>
</reference>
<feature type="transmembrane region" description="Helical" evidence="1">
    <location>
        <begin position="164"/>
        <end position="184"/>
    </location>
</feature>
<feature type="transmembrane region" description="Helical" evidence="1">
    <location>
        <begin position="34"/>
        <end position="55"/>
    </location>
</feature>
<dbReference type="AlphaFoldDB" id="A0A318KWX7"/>
<dbReference type="STRING" id="1034346.GCA_000313565_02373"/>
<keyword evidence="1" id="KW-0812">Transmembrane</keyword>
<feature type="transmembrane region" description="Helical" evidence="1">
    <location>
        <begin position="133"/>
        <end position="152"/>
    </location>
</feature>
<feature type="transmembrane region" description="Helical" evidence="1">
    <location>
        <begin position="61"/>
        <end position="84"/>
    </location>
</feature>
<gene>
    <name evidence="2" type="ORF">DES51_102191</name>
</gene>
<dbReference type="Proteomes" id="UP000247612">
    <property type="component" value="Unassembled WGS sequence"/>
</dbReference>
<dbReference type="EMBL" id="QJKH01000002">
    <property type="protein sequence ID" value="PXX81072.1"/>
    <property type="molecule type" value="Genomic_DNA"/>
</dbReference>
<name>A0A318KWX7_9FIRM</name>
<sequence length="239" mass="26429">MSKFITMGIKQKIYSRIEVTNLGRHTINDQRTRIILSAAFSFMVNLVYALVHGALGIANQSLWFITMCAYYTILSVMRFSAILCERKNHSKISIDAEYFVMTLTGILLSALSFVLIGVIYLSLTEHIAAKYESVIMITIAAYTFYKITMAILRAVTQRNNPSPLLAVIRCIGYSDVAASVLTLQRSMLVSFGTMSDANTALMNILTGAAVCLFILALGISMIKKGIKKKGAALWQNQKS</sequence>
<keyword evidence="1" id="KW-0472">Membrane</keyword>
<feature type="transmembrane region" description="Helical" evidence="1">
    <location>
        <begin position="204"/>
        <end position="222"/>
    </location>
</feature>
<comment type="caution">
    <text evidence="2">The sequence shown here is derived from an EMBL/GenBank/DDBJ whole genome shotgun (WGS) entry which is preliminary data.</text>
</comment>
<keyword evidence="1" id="KW-1133">Transmembrane helix</keyword>
<evidence type="ECO:0000313" key="2">
    <source>
        <dbReference type="EMBL" id="PXX81072.1"/>
    </source>
</evidence>
<protein>
    <submittedName>
        <fullName evidence="2">Uncharacterized protein</fullName>
    </submittedName>
</protein>
<evidence type="ECO:0000256" key="1">
    <source>
        <dbReference type="SAM" id="Phobius"/>
    </source>
</evidence>
<feature type="transmembrane region" description="Helical" evidence="1">
    <location>
        <begin position="96"/>
        <end position="121"/>
    </location>
</feature>
<organism evidence="2 3">
    <name type="scientific">Dielma fastidiosa</name>
    <dbReference type="NCBI Taxonomy" id="1034346"/>
    <lineage>
        <taxon>Bacteria</taxon>
        <taxon>Bacillati</taxon>
        <taxon>Bacillota</taxon>
        <taxon>Erysipelotrichia</taxon>
        <taxon>Erysipelotrichales</taxon>
        <taxon>Erysipelotrichaceae</taxon>
        <taxon>Dielma</taxon>
    </lineage>
</organism>
<accession>A0A318KWX7</accession>
<keyword evidence="3" id="KW-1185">Reference proteome</keyword>
<proteinExistence type="predicted"/>
<evidence type="ECO:0000313" key="3">
    <source>
        <dbReference type="Proteomes" id="UP000247612"/>
    </source>
</evidence>